<name>A0ACC2LKJ0_PERAE</name>
<accession>A0ACC2LKJ0</accession>
<evidence type="ECO:0000313" key="1">
    <source>
        <dbReference type="EMBL" id="KAJ8633895.1"/>
    </source>
</evidence>
<dbReference type="Proteomes" id="UP001234297">
    <property type="component" value="Chromosome 8"/>
</dbReference>
<comment type="caution">
    <text evidence="1">The sequence shown here is derived from an EMBL/GenBank/DDBJ whole genome shotgun (WGS) entry which is preliminary data.</text>
</comment>
<protein>
    <submittedName>
        <fullName evidence="1">Uncharacterized protein</fullName>
    </submittedName>
</protein>
<keyword evidence="2" id="KW-1185">Reference proteome</keyword>
<evidence type="ECO:0000313" key="2">
    <source>
        <dbReference type="Proteomes" id="UP001234297"/>
    </source>
</evidence>
<organism evidence="1 2">
    <name type="scientific">Persea americana</name>
    <name type="common">Avocado</name>
    <dbReference type="NCBI Taxonomy" id="3435"/>
    <lineage>
        <taxon>Eukaryota</taxon>
        <taxon>Viridiplantae</taxon>
        <taxon>Streptophyta</taxon>
        <taxon>Embryophyta</taxon>
        <taxon>Tracheophyta</taxon>
        <taxon>Spermatophyta</taxon>
        <taxon>Magnoliopsida</taxon>
        <taxon>Magnoliidae</taxon>
        <taxon>Laurales</taxon>
        <taxon>Lauraceae</taxon>
        <taxon>Persea</taxon>
    </lineage>
</organism>
<proteinExistence type="predicted"/>
<dbReference type="EMBL" id="CM056816">
    <property type="protein sequence ID" value="KAJ8633895.1"/>
    <property type="molecule type" value="Genomic_DNA"/>
</dbReference>
<sequence length="940" mass="105356">MGITEGFEDGAVVDCSVGTIVWVRRRNGSWWPGRILGPNELSASHLMSPRSGTPVKLLGREDASVDWYNLEKSKRVKAFRCGEFNDCIERAESSQGIPIRKREKYARREDAILHALELEKEHLEKNQHRLGAASTSICIGNNSFSPAENHPRGNAARDHRKFVNVKSEMLSKRRDSPHDRVSVGNPSHTQNVRYSKQARWEDDNSEAIPRMRGLQDFGLKIAQSKGKFSTPVTCESSQQPVSVDHLHVTPFGVHNTGISGHTSNTNNSLMLKRKRSQSSMIEESLVKRRDRRRPLVQVLQSSAKLPVYESLRSNDDPASISNHKDKEHMGISYRAKRSRCVYLPPESSNCLDRTEFSSEQMHISPSNFEMDNLHPGSQSEENTSSGLIEAQESDSSEETGTEPGMEEEAAGFSDPTNSGRYTGNVIEELEDPLPAQPHEQTAWVTADMGRSKWQLKGKRNSRNLSKRTMETMDGKDSAVRGYKCNGSIDGSCYEDNVITPRSVRTESEWAVGRGSYHKSGELNYAFEGDLIENESVQTQTMGFISRRYPLAFTPSSRDQERRNHSINSLYEDSHVIPSSIWEGNGLSQGTRRGGYWEDPDECFDPRYTHRRSNGMESMLVDVDLKVQASYQGERVPLVSLMSRLNGKAIIGHPIQIEPTEDGYSDSLLATNNFGQEPLDVDGNTGLSPVWRTARRTAMYRVPRPHPSSALGEEVDPLSNSDIDIKPPVRKSHTNHSNHNMRLMKKSFSHARRPLPEKKFPKKLLKKISLSNQKTRTLSSIAIEQRLSGEIGEHKFGDRNGDVDGSIKPEEEVPSVTCVPVKLVFSRILEAVGRPSSKATTHEYLVTGFGVPGQLLTILSVKDVLWSAYPLSAKYETEDCAFLGVDYLQLVFLEDDHVNYLGVVSLCIVVLVCWSPCLIEGYLTDVENKWSTAKDPENVHC</sequence>
<reference evidence="1 2" key="1">
    <citation type="journal article" date="2022" name="Hortic Res">
        <title>A haplotype resolved chromosomal level avocado genome allows analysis of novel avocado genes.</title>
        <authorList>
            <person name="Nath O."/>
            <person name="Fletcher S.J."/>
            <person name="Hayward A."/>
            <person name="Shaw L.M."/>
            <person name="Masouleh A.K."/>
            <person name="Furtado A."/>
            <person name="Henry R.J."/>
            <person name="Mitter N."/>
        </authorList>
    </citation>
    <scope>NUCLEOTIDE SEQUENCE [LARGE SCALE GENOMIC DNA]</scope>
    <source>
        <strain evidence="2">cv. Hass</strain>
    </source>
</reference>
<gene>
    <name evidence="1" type="ORF">MRB53_027231</name>
</gene>